<organism evidence="1 2">
    <name type="scientific">Candidatus Pristimantibacillus lignocellulolyticus</name>
    <dbReference type="NCBI Taxonomy" id="2994561"/>
    <lineage>
        <taxon>Bacteria</taxon>
        <taxon>Bacillati</taxon>
        <taxon>Bacillota</taxon>
        <taxon>Bacilli</taxon>
        <taxon>Bacillales</taxon>
        <taxon>Paenibacillaceae</taxon>
        <taxon>Candidatus Pristimantibacillus</taxon>
    </lineage>
</organism>
<dbReference type="AlphaFoldDB" id="A0A9J6ZCL6"/>
<sequence length="176" mass="20303">MLSKFFKRVTFKGINLIESENNILKPKVKDNFIPDHHSPVRHMVNLANGQSSTFLRNYEKAKKTKSSYIIMEGDWGGQIYLSYPVNLIKCQFDRVEQLLNDINKIEWDDDGEGARIYFEAKKVGDGIAGGMKGGLITDSLWVHSRLEKLKDEIMDVLLGKRVRIDLELHYIKDDED</sequence>
<dbReference type="KEGG" id="plig:NAG76_18375"/>
<name>A0A9J6ZCL6_9BACL</name>
<accession>A0A9J6ZCL6</accession>
<evidence type="ECO:0000313" key="1">
    <source>
        <dbReference type="EMBL" id="URN93775.1"/>
    </source>
</evidence>
<proteinExistence type="predicted"/>
<dbReference type="EMBL" id="CP097899">
    <property type="protein sequence ID" value="URN93775.1"/>
    <property type="molecule type" value="Genomic_DNA"/>
</dbReference>
<dbReference type="Proteomes" id="UP001056756">
    <property type="component" value="Chromosome"/>
</dbReference>
<evidence type="ECO:0000313" key="2">
    <source>
        <dbReference type="Proteomes" id="UP001056756"/>
    </source>
</evidence>
<gene>
    <name evidence="1" type="ORF">NAG76_18375</name>
</gene>
<protein>
    <submittedName>
        <fullName evidence="1">Uncharacterized protein</fullName>
    </submittedName>
</protein>
<reference evidence="1" key="1">
    <citation type="submission" date="2022-05" db="EMBL/GenBank/DDBJ databases">
        <title>Novel bacterial taxa in a minimal lignocellulolytic consortium and its capacity to transform plastics disclosed by genome-resolved metagenomics.</title>
        <authorList>
            <person name="Rodriguez C.A.D."/>
            <person name="Diaz-Garcia L."/>
            <person name="Herrera K."/>
            <person name="Tarazona N.A."/>
            <person name="Sproer C."/>
            <person name="Overmann J."/>
            <person name="Jimenez D.J."/>
        </authorList>
    </citation>
    <scope>NUCLEOTIDE SEQUENCE</scope>
    <source>
        <strain evidence="1">MAG5</strain>
    </source>
</reference>